<evidence type="ECO:0000313" key="2">
    <source>
        <dbReference type="Proteomes" id="UP000027178"/>
    </source>
</evidence>
<dbReference type="EMBL" id="JNBY01000169">
    <property type="protein sequence ID" value="KDN80619.1"/>
    <property type="molecule type" value="Genomic_DNA"/>
</dbReference>
<comment type="caution">
    <text evidence="1">The sequence shown here is derived from an EMBL/GenBank/DDBJ whole genome shotgun (WGS) entry which is preliminary data.</text>
</comment>
<keyword evidence="2" id="KW-1185">Reference proteome</keyword>
<organism evidence="1 2">
    <name type="scientific">Kitasatospora cheerisanensis KCTC 2395</name>
    <dbReference type="NCBI Taxonomy" id="1348663"/>
    <lineage>
        <taxon>Bacteria</taxon>
        <taxon>Bacillati</taxon>
        <taxon>Actinomycetota</taxon>
        <taxon>Actinomycetes</taxon>
        <taxon>Kitasatosporales</taxon>
        <taxon>Streptomycetaceae</taxon>
        <taxon>Kitasatospora</taxon>
    </lineage>
</organism>
<dbReference type="PATRIC" id="fig|1348663.4.peg.7408"/>
<gene>
    <name evidence="1" type="ORF">KCH_76680</name>
</gene>
<dbReference type="Proteomes" id="UP000027178">
    <property type="component" value="Unassembled WGS sequence"/>
</dbReference>
<dbReference type="eggNOG" id="ENOG50315GV">
    <property type="taxonomic scope" value="Bacteria"/>
</dbReference>
<name>A0A066YL11_9ACTN</name>
<sequence>MTVAGSLLIAIAWSVSLSGSALTTGLPARTAVLAAALVSAWTGTKALLRPLAKLLRQERATRRHDFVGRLCVVRTGRVTGDFGQAEVAAEDGSTAVVQIRTRTQETGLTTGRTALIFDYDSEGEYFLVAPFDPALPGS</sequence>
<evidence type="ECO:0008006" key="3">
    <source>
        <dbReference type="Google" id="ProtNLM"/>
    </source>
</evidence>
<protein>
    <recommendedName>
        <fullName evidence="3">DUF1449 family protein</fullName>
    </recommendedName>
</protein>
<proteinExistence type="predicted"/>
<evidence type="ECO:0000313" key="1">
    <source>
        <dbReference type="EMBL" id="KDN80619.1"/>
    </source>
</evidence>
<dbReference type="AlphaFoldDB" id="A0A066YL11"/>
<reference evidence="1 2" key="1">
    <citation type="submission" date="2014-05" db="EMBL/GenBank/DDBJ databases">
        <title>Draft Genome Sequence of Kitasatospora cheerisanensis KCTC 2395.</title>
        <authorList>
            <person name="Nam D.H."/>
        </authorList>
    </citation>
    <scope>NUCLEOTIDE SEQUENCE [LARGE SCALE GENOMIC DNA]</scope>
    <source>
        <strain evidence="1 2">KCTC 2395</strain>
    </source>
</reference>
<accession>A0A066YL11</accession>
<dbReference type="HOGENOM" id="CLU_086035_1_1_11"/>